<proteinExistence type="inferred from homology"/>
<feature type="chain" id="PRO_5047048553" evidence="5">
    <location>
        <begin position="35"/>
        <end position="161"/>
    </location>
</feature>
<gene>
    <name evidence="6" type="ORF">RIMI_LOCUS13613699</name>
</gene>
<feature type="signal peptide" evidence="5">
    <location>
        <begin position="1"/>
        <end position="34"/>
    </location>
</feature>
<dbReference type="Pfam" id="PF06083">
    <property type="entry name" value="IL17"/>
    <property type="match status" value="1"/>
</dbReference>
<dbReference type="Gene3D" id="2.10.90.10">
    <property type="entry name" value="Cystine-knot cytokines"/>
    <property type="match status" value="1"/>
</dbReference>
<evidence type="ECO:0000256" key="2">
    <source>
        <dbReference type="ARBA" id="ARBA00007236"/>
    </source>
</evidence>
<evidence type="ECO:0000256" key="3">
    <source>
        <dbReference type="ARBA" id="ARBA00022525"/>
    </source>
</evidence>
<protein>
    <submittedName>
        <fullName evidence="6">Uncharacterized protein</fullName>
    </submittedName>
</protein>
<organism evidence="6 7">
    <name type="scientific">Ranitomeya imitator</name>
    <name type="common">mimic poison frog</name>
    <dbReference type="NCBI Taxonomy" id="111125"/>
    <lineage>
        <taxon>Eukaryota</taxon>
        <taxon>Metazoa</taxon>
        <taxon>Chordata</taxon>
        <taxon>Craniata</taxon>
        <taxon>Vertebrata</taxon>
        <taxon>Euteleostomi</taxon>
        <taxon>Amphibia</taxon>
        <taxon>Batrachia</taxon>
        <taxon>Anura</taxon>
        <taxon>Neobatrachia</taxon>
        <taxon>Hyloidea</taxon>
        <taxon>Dendrobatidae</taxon>
        <taxon>Dendrobatinae</taxon>
        <taxon>Ranitomeya</taxon>
    </lineage>
</organism>
<keyword evidence="4 5" id="KW-0732">Signal</keyword>
<keyword evidence="3" id="KW-0964">Secreted</keyword>
<accession>A0ABN9LZ99</accession>
<evidence type="ECO:0000256" key="4">
    <source>
        <dbReference type="ARBA" id="ARBA00022729"/>
    </source>
</evidence>
<dbReference type="Proteomes" id="UP001176940">
    <property type="component" value="Unassembled WGS sequence"/>
</dbReference>
<comment type="caution">
    <text evidence="6">The sequence shown here is derived from an EMBL/GenBank/DDBJ whole genome shotgun (WGS) entry which is preliminary data.</text>
</comment>
<dbReference type="InterPro" id="IPR029034">
    <property type="entry name" value="Cystine-knot_cytokine"/>
</dbReference>
<comment type="similarity">
    <text evidence="2">Belongs to the IL-17 family.</text>
</comment>
<evidence type="ECO:0000256" key="1">
    <source>
        <dbReference type="ARBA" id="ARBA00004613"/>
    </source>
</evidence>
<dbReference type="SUPFAM" id="SSF57501">
    <property type="entry name" value="Cystine-knot cytokines"/>
    <property type="match status" value="1"/>
</dbReference>
<dbReference type="EMBL" id="CAUEEQ010033895">
    <property type="protein sequence ID" value="CAJ0951794.1"/>
    <property type="molecule type" value="Genomic_DNA"/>
</dbReference>
<evidence type="ECO:0000256" key="5">
    <source>
        <dbReference type="SAM" id="SignalP"/>
    </source>
</evidence>
<comment type="subcellular location">
    <subcellularLocation>
        <location evidence="1">Secreted</location>
    </subcellularLocation>
</comment>
<reference evidence="6" key="1">
    <citation type="submission" date="2023-07" db="EMBL/GenBank/DDBJ databases">
        <authorList>
            <person name="Stuckert A."/>
        </authorList>
    </citation>
    <scope>NUCLEOTIDE SEQUENCE</scope>
</reference>
<sequence>MHNSPHSLSMGLPAITQVVITIMALLLIPHPVDGAKNPTKKNKCFKNKKGVNFIQVRVDKPVNHEVDVSGIRSFPKRNIVPFEYKHIMNPKGYPERIVEVVCSNKCMGNEMNAEQIKRNIHYLKREGDLLVLGEMVVTVGCTCVYPEVREQQKTLSLYIAP</sequence>
<evidence type="ECO:0000313" key="7">
    <source>
        <dbReference type="Proteomes" id="UP001176940"/>
    </source>
</evidence>
<dbReference type="InterPro" id="IPR010345">
    <property type="entry name" value="IL-17_fam"/>
</dbReference>
<name>A0ABN9LZ99_9NEOB</name>
<evidence type="ECO:0000313" key="6">
    <source>
        <dbReference type="EMBL" id="CAJ0951794.1"/>
    </source>
</evidence>
<keyword evidence="7" id="KW-1185">Reference proteome</keyword>